<name>A0A9C7GWR2_9VIRU</name>
<sequence>MVLSIPSLQFLEKGPLSPMMFQNKMDPPTKMLHNVSSPAGNFVGKSYSGNVRRFSRVMKVLTEKTTPPFTNAGASVSFTTHSLIESFTMFHSQAELEELSVSFLPKAALNGHVLTLSLAWHPHTETGVTKESIQDFPTHERHVLYCPEDACPQALTSKCTFDWGVQQSFKPLPIFGGYPVLQVFWDLEAIGQIADPPTYSNGVRYVEILVTGIVRVH</sequence>
<gene>
    <name evidence="1" type="primary">hypothetical protein</name>
</gene>
<dbReference type="EMBL" id="OX380487">
    <property type="protein sequence ID" value="CAI5384005.1"/>
    <property type="molecule type" value="Genomic_RNA"/>
</dbReference>
<accession>A0A9C7GWR2</accession>
<organism evidence="1">
    <name type="scientific">Wallace's spikemoss associated tymo-like virus 1</name>
    <dbReference type="NCBI Taxonomy" id="2933193"/>
    <lineage>
        <taxon>Viruses</taxon>
        <taxon>Riboviria</taxon>
        <taxon>Orthornavirae</taxon>
        <taxon>Kitrinoviricota</taxon>
        <taxon>Alsuviricetes</taxon>
        <taxon>Tymovirales</taxon>
    </lineage>
</organism>
<evidence type="ECO:0000313" key="1">
    <source>
        <dbReference type="EMBL" id="CAI5384005.1"/>
    </source>
</evidence>
<reference evidence="1" key="1">
    <citation type="submission" date="2022-11" db="EMBL/GenBank/DDBJ databases">
        <authorList>
            <person name="Mifsud CO J."/>
            <person name="Holmes C E."/>
            <person name="Gallagher V R."/>
            <person name="Geoghegan L J."/>
        </authorList>
    </citation>
    <scope>NUCLEOTIDE SEQUENCE</scope>
</reference>
<proteinExistence type="predicted"/>
<protein>
    <submittedName>
        <fullName evidence="1">Uncharacterized protein</fullName>
    </submittedName>
</protein>